<gene>
    <name evidence="2" type="ORF">H8E19_15475</name>
</gene>
<reference evidence="2 3" key="1">
    <citation type="submission" date="2020-08" db="EMBL/GenBank/DDBJ databases">
        <title>Bridging the membrane lipid divide: bacteria of the FCB group superphylum have the potential to synthesize archaeal ether lipids.</title>
        <authorList>
            <person name="Villanueva L."/>
            <person name="Von Meijenfeldt F.A.B."/>
            <person name="Westbye A.B."/>
            <person name="Yadav S."/>
            <person name="Hopmans E.C."/>
            <person name="Dutilh B.E."/>
            <person name="Sinninghe Damste J.S."/>
        </authorList>
    </citation>
    <scope>NUCLEOTIDE SEQUENCE [LARGE SCALE GENOMIC DNA]</scope>
    <source>
        <strain evidence="2">NIOZ-UU27</strain>
    </source>
</reference>
<dbReference type="InterPro" id="IPR036237">
    <property type="entry name" value="Xyl_isomerase-like_sf"/>
</dbReference>
<keyword evidence="2" id="KW-0413">Isomerase</keyword>
<sequence length="268" mass="30042">SADGIEGLKAAVKKRNAIHLGGTARSFDDVIRLNELGLRFAEIPIIKPGQFLPRIGDYNALREELGIYYLCHGPREGDPNNTDTLENTYLPKLMHILSIMPQMKMRLLTIHLWLDPRFVAPEVIAYKIGFLKRVLQRAGDSDITVCIENLSENTGHMAPIFDALPSLNFTLDFGHAQLLWDQNTSYGFIEKFPDRIRHIHLHDNLGGNSNTDDLHLPVGKGAVDFDGIFCKLNQIGYNRTITLELKPAEIKENLGAVKQLLNASGFKT</sequence>
<comment type="caution">
    <text evidence="2">The sequence shown here is derived from an EMBL/GenBank/DDBJ whole genome shotgun (WGS) entry which is preliminary data.</text>
</comment>
<dbReference type="SUPFAM" id="SSF51658">
    <property type="entry name" value="Xylose isomerase-like"/>
    <property type="match status" value="1"/>
</dbReference>
<dbReference type="InterPro" id="IPR050312">
    <property type="entry name" value="IolE/XylAMocC-like"/>
</dbReference>
<evidence type="ECO:0000259" key="1">
    <source>
        <dbReference type="Pfam" id="PF01261"/>
    </source>
</evidence>
<name>A0A8J6N2Q4_9DELT</name>
<feature type="non-terminal residue" evidence="2">
    <location>
        <position position="1"/>
    </location>
</feature>
<dbReference type="Gene3D" id="3.20.20.150">
    <property type="entry name" value="Divalent-metal-dependent TIM barrel enzymes"/>
    <property type="match status" value="1"/>
</dbReference>
<evidence type="ECO:0000313" key="2">
    <source>
        <dbReference type="EMBL" id="MBC8178803.1"/>
    </source>
</evidence>
<dbReference type="InterPro" id="IPR013022">
    <property type="entry name" value="Xyl_isomerase-like_TIM-brl"/>
</dbReference>
<accession>A0A8J6N2Q4</accession>
<dbReference type="PANTHER" id="PTHR12110">
    <property type="entry name" value="HYDROXYPYRUVATE ISOMERASE"/>
    <property type="match status" value="1"/>
</dbReference>
<dbReference type="PANTHER" id="PTHR12110:SF21">
    <property type="entry name" value="XYLOSE ISOMERASE-LIKE TIM BARREL DOMAIN-CONTAINING PROTEIN"/>
    <property type="match status" value="1"/>
</dbReference>
<dbReference type="Pfam" id="PF01261">
    <property type="entry name" value="AP_endonuc_2"/>
    <property type="match status" value="1"/>
</dbReference>
<dbReference type="GO" id="GO:0016853">
    <property type="term" value="F:isomerase activity"/>
    <property type="evidence" value="ECO:0007669"/>
    <property type="project" value="UniProtKB-KW"/>
</dbReference>
<proteinExistence type="predicted"/>
<evidence type="ECO:0000313" key="3">
    <source>
        <dbReference type="Proteomes" id="UP000650524"/>
    </source>
</evidence>
<dbReference type="EMBL" id="JACNJD010000316">
    <property type="protein sequence ID" value="MBC8178803.1"/>
    <property type="molecule type" value="Genomic_DNA"/>
</dbReference>
<organism evidence="2 3">
    <name type="scientific">Candidatus Desulfacyla euxinica</name>
    <dbReference type="NCBI Taxonomy" id="2841693"/>
    <lineage>
        <taxon>Bacteria</taxon>
        <taxon>Deltaproteobacteria</taxon>
        <taxon>Candidatus Desulfacyla</taxon>
    </lineage>
</organism>
<feature type="domain" description="Xylose isomerase-like TIM barrel" evidence="1">
    <location>
        <begin position="33"/>
        <end position="256"/>
    </location>
</feature>
<protein>
    <submittedName>
        <fullName evidence="2">Sugar phosphate isomerase/epimerase</fullName>
    </submittedName>
</protein>
<dbReference type="Proteomes" id="UP000650524">
    <property type="component" value="Unassembled WGS sequence"/>
</dbReference>
<dbReference type="AlphaFoldDB" id="A0A8J6N2Q4"/>